<dbReference type="InterPro" id="IPR044730">
    <property type="entry name" value="RNase_H-like_dom_plant"/>
</dbReference>
<dbReference type="InterPro" id="IPR043502">
    <property type="entry name" value="DNA/RNA_pol_sf"/>
</dbReference>
<dbReference type="InterPro" id="IPR012337">
    <property type="entry name" value="RNaseH-like_sf"/>
</dbReference>
<protein>
    <submittedName>
        <fullName evidence="3">Uncharacterized protein LOC120106009</fullName>
    </submittedName>
</protein>
<evidence type="ECO:0000313" key="2">
    <source>
        <dbReference type="Proteomes" id="UP000228380"/>
    </source>
</evidence>
<dbReference type="PANTHER" id="PTHR33116:SF78">
    <property type="entry name" value="OS12G0587133 PROTEIN"/>
    <property type="match status" value="1"/>
</dbReference>
<dbReference type="PROSITE" id="PS50878">
    <property type="entry name" value="RT_POL"/>
    <property type="match status" value="1"/>
</dbReference>
<accession>A0A8B8ZTP5</accession>
<gene>
    <name evidence="3" type="primary">LOC120106009</name>
</gene>
<evidence type="ECO:0000313" key="3">
    <source>
        <dbReference type="RefSeq" id="XP_038974764.1"/>
    </source>
</evidence>
<name>A0A8B8ZTP5_PHODC</name>
<dbReference type="Proteomes" id="UP000228380">
    <property type="component" value="Unplaced"/>
</dbReference>
<evidence type="ECO:0000259" key="1">
    <source>
        <dbReference type="PROSITE" id="PS50878"/>
    </source>
</evidence>
<sequence>MSRDWQRTFITLIPKRQDATEPGHFRPISLCSTLYKATTKILAVRLRDILPRLISLEQGAFLGGRSITDNVLIAQEFMFDLRRAPMRRSLMGIKLDMERAYDRVRWDFLQQSLQGFGFPEIWISWVMSCVRCPSFAILVNGTPSRFFESSRGLRQGCPLSPLLFTVCADALSRLLRHATSTQELEAYRPAEGAVSISHILYADDCLFPKTRVAAKHSILEILGVGEQVGILTYLGIPISGQRLRSRDLTFLELSIRQRLEGWQRLTLSMMGRITLVRSVLSAIPTYFLSNSLIPMEVLRTIEQLFRDFIWGGSGGRGGIHLVAWEVVCQPTRAGGLGLQSMVVRREALAALHVARFMLEPDSLWSSLMRAKYGALVPGIRAGRHHSPVWREMCARAVQVLPEITWSIGDGRSIDVLADRWVTEQPISLLPTLVDSARLVGCRVCDLYDQAGGQWREGLVRETFGEQLAEAILALPALLREESDRNAGIFEGRRISSRMVVDRALLQVGEVTAASAVFTSEMARDIWGTSPAFTAPRFALVSWVPPPLGHLKVNFDGSMMMDGVFGGVGFVIRDSWGRMVAAGGQRTMGLSVVGAELRAAWEGLSFAKRVLGAEWVLLEGDSSVVVDWIRGVDRYGDGHPLIREIRRLAQEFGGFQVAHVYREANRAADWVASFVARHSGEFLWTSVGEISSDLYSLLYRDLAGYLWIKCQPDSHGITIHCP</sequence>
<dbReference type="GO" id="GO:0004523">
    <property type="term" value="F:RNA-DNA hybrid ribonuclease activity"/>
    <property type="evidence" value="ECO:0007669"/>
    <property type="project" value="InterPro"/>
</dbReference>
<reference evidence="3" key="1">
    <citation type="submission" date="2025-08" db="UniProtKB">
        <authorList>
            <consortium name="RefSeq"/>
        </authorList>
    </citation>
    <scope>IDENTIFICATION</scope>
    <source>
        <tissue evidence="3">Young leaves</tissue>
    </source>
</reference>
<proteinExistence type="predicted"/>
<organism evidence="2 3">
    <name type="scientific">Phoenix dactylifera</name>
    <name type="common">Date palm</name>
    <dbReference type="NCBI Taxonomy" id="42345"/>
    <lineage>
        <taxon>Eukaryota</taxon>
        <taxon>Viridiplantae</taxon>
        <taxon>Streptophyta</taxon>
        <taxon>Embryophyta</taxon>
        <taxon>Tracheophyta</taxon>
        <taxon>Spermatophyta</taxon>
        <taxon>Magnoliopsida</taxon>
        <taxon>Liliopsida</taxon>
        <taxon>Arecaceae</taxon>
        <taxon>Coryphoideae</taxon>
        <taxon>Phoeniceae</taxon>
        <taxon>Phoenix</taxon>
    </lineage>
</organism>
<dbReference type="GO" id="GO:0003676">
    <property type="term" value="F:nucleic acid binding"/>
    <property type="evidence" value="ECO:0007669"/>
    <property type="project" value="InterPro"/>
</dbReference>
<dbReference type="Pfam" id="PF00078">
    <property type="entry name" value="RVT_1"/>
    <property type="match status" value="1"/>
</dbReference>
<dbReference type="RefSeq" id="XP_038974764.1">
    <property type="nucleotide sequence ID" value="XM_039118836.1"/>
</dbReference>
<dbReference type="CDD" id="cd01650">
    <property type="entry name" value="RT_nLTR_like"/>
    <property type="match status" value="1"/>
</dbReference>
<dbReference type="SUPFAM" id="SSF56672">
    <property type="entry name" value="DNA/RNA polymerases"/>
    <property type="match status" value="1"/>
</dbReference>
<dbReference type="CDD" id="cd06222">
    <property type="entry name" value="RNase_H_like"/>
    <property type="match status" value="1"/>
</dbReference>
<keyword evidence="2" id="KW-1185">Reference proteome</keyword>
<dbReference type="KEGG" id="pda:120106009"/>
<dbReference type="GeneID" id="120106009"/>
<dbReference type="InterPro" id="IPR036397">
    <property type="entry name" value="RNaseH_sf"/>
</dbReference>
<dbReference type="Gene3D" id="3.30.420.10">
    <property type="entry name" value="Ribonuclease H-like superfamily/Ribonuclease H"/>
    <property type="match status" value="1"/>
</dbReference>
<dbReference type="SUPFAM" id="SSF53098">
    <property type="entry name" value="Ribonuclease H-like"/>
    <property type="match status" value="1"/>
</dbReference>
<dbReference type="InterPro" id="IPR000477">
    <property type="entry name" value="RT_dom"/>
</dbReference>
<dbReference type="InterPro" id="IPR002156">
    <property type="entry name" value="RNaseH_domain"/>
</dbReference>
<feature type="domain" description="Reverse transcriptase" evidence="1">
    <location>
        <begin position="1"/>
        <end position="267"/>
    </location>
</feature>
<dbReference type="Pfam" id="PF13456">
    <property type="entry name" value="RVT_3"/>
    <property type="match status" value="1"/>
</dbReference>
<dbReference type="OrthoDB" id="695518at2759"/>
<dbReference type="PANTHER" id="PTHR33116">
    <property type="entry name" value="REVERSE TRANSCRIPTASE ZINC-BINDING DOMAIN-CONTAINING PROTEIN-RELATED-RELATED"/>
    <property type="match status" value="1"/>
</dbReference>
<dbReference type="AlphaFoldDB" id="A0A8B8ZTP5"/>